<name>A0A2P6NJX6_9EUKA</name>
<dbReference type="Gene3D" id="2.30.30.40">
    <property type="entry name" value="SH3 Domains"/>
    <property type="match status" value="2"/>
</dbReference>
<feature type="compositionally biased region" description="Basic residues" evidence="7">
    <location>
        <begin position="721"/>
        <end position="731"/>
    </location>
</feature>
<evidence type="ECO:0000256" key="4">
    <source>
        <dbReference type="ARBA" id="ARBA00022801"/>
    </source>
</evidence>
<feature type="compositionally biased region" description="Low complexity" evidence="7">
    <location>
        <begin position="498"/>
        <end position="517"/>
    </location>
</feature>
<evidence type="ECO:0000256" key="7">
    <source>
        <dbReference type="SAM" id="MobiDB-lite"/>
    </source>
</evidence>
<dbReference type="OrthoDB" id="73680at2759"/>
<feature type="domain" description="SH3" evidence="8">
    <location>
        <begin position="360"/>
        <end position="419"/>
    </location>
</feature>
<feature type="compositionally biased region" description="Low complexity" evidence="7">
    <location>
        <begin position="734"/>
        <end position="762"/>
    </location>
</feature>
<evidence type="ECO:0000259" key="9">
    <source>
        <dbReference type="PROSITE" id="PS51203"/>
    </source>
</evidence>
<evidence type="ECO:0000256" key="1">
    <source>
        <dbReference type="ARBA" id="ARBA00011076"/>
    </source>
</evidence>
<dbReference type="Pfam" id="PF04960">
    <property type="entry name" value="Glutaminase"/>
    <property type="match status" value="1"/>
</dbReference>
<feature type="domain" description="CS" evidence="9">
    <location>
        <begin position="255"/>
        <end position="356"/>
    </location>
</feature>
<comment type="caution">
    <text evidence="10">The sequence shown here is derived from an EMBL/GenBank/DDBJ whole genome shotgun (WGS) entry which is preliminary data.</text>
</comment>
<dbReference type="PRINTS" id="PR00499">
    <property type="entry name" value="P67PHOX"/>
</dbReference>
<feature type="compositionally biased region" description="Pro residues" evidence="7">
    <location>
        <begin position="840"/>
        <end position="856"/>
    </location>
</feature>
<dbReference type="Gene3D" id="2.60.40.790">
    <property type="match status" value="1"/>
</dbReference>
<dbReference type="Pfam" id="PF07653">
    <property type="entry name" value="SH3_2"/>
    <property type="match status" value="1"/>
</dbReference>
<evidence type="ECO:0000256" key="6">
    <source>
        <dbReference type="PROSITE-ProRule" id="PRU00192"/>
    </source>
</evidence>
<dbReference type="Gene3D" id="3.40.710.10">
    <property type="entry name" value="DD-peptidase/beta-lactamase superfamily"/>
    <property type="match status" value="1"/>
</dbReference>
<dbReference type="InterPro" id="IPR015868">
    <property type="entry name" value="Glutaminase"/>
</dbReference>
<feature type="compositionally biased region" description="Pro residues" evidence="7">
    <location>
        <begin position="763"/>
        <end position="773"/>
    </location>
</feature>
<dbReference type="PANTHER" id="PTHR45929">
    <property type="entry name" value="JAK PATHWAY SIGNAL TRANSDUCTION ADAPTOR MOLECULE"/>
    <property type="match status" value="1"/>
</dbReference>
<dbReference type="GO" id="GO:0008092">
    <property type="term" value="F:cytoskeletal protein binding"/>
    <property type="evidence" value="ECO:0007669"/>
    <property type="project" value="UniProtKB-ARBA"/>
</dbReference>
<dbReference type="PROSITE" id="PS51203">
    <property type="entry name" value="CS"/>
    <property type="match status" value="1"/>
</dbReference>
<dbReference type="InterPro" id="IPR012338">
    <property type="entry name" value="Beta-lactam/transpept-like"/>
</dbReference>
<evidence type="ECO:0000256" key="3">
    <source>
        <dbReference type="ARBA" id="ARBA00022443"/>
    </source>
</evidence>
<feature type="compositionally biased region" description="Low complexity" evidence="7">
    <location>
        <begin position="574"/>
        <end position="592"/>
    </location>
</feature>
<keyword evidence="3 6" id="KW-0728">SH3 domain</keyword>
<feature type="compositionally biased region" description="Pro residues" evidence="7">
    <location>
        <begin position="421"/>
        <end position="443"/>
    </location>
</feature>
<feature type="compositionally biased region" description="Low complexity" evidence="7">
    <location>
        <begin position="450"/>
        <end position="468"/>
    </location>
</feature>
<dbReference type="SUPFAM" id="SSF50044">
    <property type="entry name" value="SH3-domain"/>
    <property type="match status" value="2"/>
</dbReference>
<dbReference type="EMBL" id="MDYQ01000066">
    <property type="protein sequence ID" value="PRP84260.1"/>
    <property type="molecule type" value="Genomic_DNA"/>
</dbReference>
<dbReference type="InterPro" id="IPR001452">
    <property type="entry name" value="SH3_domain"/>
</dbReference>
<dbReference type="InterPro" id="IPR036028">
    <property type="entry name" value="SH3-like_dom_sf"/>
</dbReference>
<accession>A0A2P6NJX6</accession>
<protein>
    <recommendedName>
        <fullName evidence="2">glutaminase</fullName>
        <ecNumber evidence="2">3.5.1.2</ecNumber>
    </recommendedName>
</protein>
<dbReference type="Pfam" id="PF14604">
    <property type="entry name" value="SH3_9"/>
    <property type="match status" value="1"/>
</dbReference>
<dbReference type="PROSITE" id="PS50002">
    <property type="entry name" value="SH3"/>
    <property type="match status" value="2"/>
</dbReference>
<proteinExistence type="inferred from homology"/>
<dbReference type="Pfam" id="PF04969">
    <property type="entry name" value="CS"/>
    <property type="match status" value="1"/>
</dbReference>
<evidence type="ECO:0000313" key="11">
    <source>
        <dbReference type="Proteomes" id="UP000241769"/>
    </source>
</evidence>
<dbReference type="Proteomes" id="UP000241769">
    <property type="component" value="Unassembled WGS sequence"/>
</dbReference>
<gene>
    <name evidence="10" type="ORF">PROFUN_08280</name>
</gene>
<evidence type="ECO:0000313" key="10">
    <source>
        <dbReference type="EMBL" id="PRP84260.1"/>
    </source>
</evidence>
<feature type="region of interest" description="Disordered" evidence="7">
    <location>
        <begin position="415"/>
        <end position="535"/>
    </location>
</feature>
<reference evidence="10 11" key="1">
    <citation type="journal article" date="2018" name="Genome Biol. Evol.">
        <title>Multiple Roots of Fruiting Body Formation in Amoebozoa.</title>
        <authorList>
            <person name="Hillmann F."/>
            <person name="Forbes G."/>
            <person name="Novohradska S."/>
            <person name="Ferling I."/>
            <person name="Riege K."/>
            <person name="Groth M."/>
            <person name="Westermann M."/>
            <person name="Marz M."/>
            <person name="Spaller T."/>
            <person name="Winckler T."/>
            <person name="Schaap P."/>
            <person name="Glockner G."/>
        </authorList>
    </citation>
    <scope>NUCLEOTIDE SEQUENCE [LARGE SCALE GENOMIC DNA]</scope>
    <source>
        <strain evidence="10 11">Jena</strain>
    </source>
</reference>
<sequence length="1151" mass="121322">MSSITRIHSIHELEDIDNINGITIAEINRRSRPIHDNSTDPDWRYRSFAGFIGEDEDIIEVIKDDWKTVESLKTTHTALAASVRDADGLGLMRSIDIQLDTPDHKKVQLIVHRQVFNAHQFSPFWNDSHKDSPLNNQWKEEYTLENPSLRFSCCIATGILDFIDRLGFYEGGGAANPYRIEPRVLHALLYGRVDDATLHIVKERERMSWSEMEEMQALSREEKKLSGDDSLRAAADREYISQRMVQLRVSVQKKEEELRGRWARHLTHLAEPDQPSSKSPSGITVTVPAPAGIKKTDTDVMVTPSGLRVGFRGGPAVCEGVFCAPINPIKTKWEVAKTGIVITIEKTAKAKWATLFLEGGPQKKMKALYEYKATDPLELCMKEGDIITVIKEDPSGWWKGDLNGQTGLFPSNFCEQLPEGYSPPPPPEFIPEPVAPASPPPPVEEPEPTLPAARVPMPGMIPGGMPNMSELRSKLASRGPPGSGGSAIKAAAPPPAAGAPAPQAAAAPPRAAPKAAAAPPPGLRSSPSQDGPKKLNADLVQKIGGVAMPGAPLAVPASSPPANAASPPPPSSAPPSGSSRPARPGPTAARAANVKVSQVAASAPLPPPIIMEPEPEPEPAPAVRQCRVIADYHANGEGEIDLYAGETIDIGIQEESGWWQGQVSSEGGEGRNGYFPSTFVELIEILPPAAASEEDDTEGSMLSIKSRDDRLSVVRRSGGAKGRRAPSRKSKTVSTSMGSSFSPASSFFSEEGSSVMSATPIPAAAPAPTPASTPAPTLAPAAAPPTVTHKMSGVYAASDVLPPPIVPAGARQNLRSSGVPPAAAGKVAAPPVKAAAAAPTPAPAAAPAPTPAPAAAPTPAASASTPEWDEFTSHLTAVLAEVRKSKDKWQASPEFGGNPEQFGLAAVSVTGQQFSAGETPSRHFPLGSAVTLPVYIAALAEQGDAVDKLVGREYVPEDQYFHGNSLGNPFIPTGAAAVYNGMKGTESARAAAILGKLSGLTGTRVACNLPVLLDIEESKAGHQLTSLLHHMKAHGSLPHTVKVGKLTHALLGLFACEVDPIGAATFAASLANEGAHPSGNKFVDPGQVKKVLDVLSQTGEVRNTPLIAKWGNSGVLIIIIPKNGGVVVRSPSLSIQMAQEFCTKLGQRMGL</sequence>
<feature type="region of interest" description="Disordered" evidence="7">
    <location>
        <begin position="690"/>
        <end position="781"/>
    </location>
</feature>
<feature type="compositionally biased region" description="Low complexity" evidence="7">
    <location>
        <begin position="551"/>
        <end position="565"/>
    </location>
</feature>
<keyword evidence="4" id="KW-0378">Hydrolase</keyword>
<dbReference type="InterPro" id="IPR050670">
    <property type="entry name" value="STAM"/>
</dbReference>
<comment type="catalytic activity">
    <reaction evidence="5">
        <text>L-glutamine + H2O = L-glutamate + NH4(+)</text>
        <dbReference type="Rhea" id="RHEA:15889"/>
        <dbReference type="ChEBI" id="CHEBI:15377"/>
        <dbReference type="ChEBI" id="CHEBI:28938"/>
        <dbReference type="ChEBI" id="CHEBI:29985"/>
        <dbReference type="ChEBI" id="CHEBI:58359"/>
        <dbReference type="EC" id="3.5.1.2"/>
    </reaction>
</comment>
<evidence type="ECO:0000259" key="8">
    <source>
        <dbReference type="PROSITE" id="PS50002"/>
    </source>
</evidence>
<dbReference type="InterPro" id="IPR007052">
    <property type="entry name" value="CS_dom"/>
</dbReference>
<feature type="region of interest" description="Disordered" evidence="7">
    <location>
        <begin position="551"/>
        <end position="593"/>
    </location>
</feature>
<dbReference type="SUPFAM" id="SSF56601">
    <property type="entry name" value="beta-lactamase/transpeptidase-like"/>
    <property type="match status" value="1"/>
</dbReference>
<dbReference type="FunFam" id="2.30.30.40:FF:000072">
    <property type="entry name" value="Unconventional Myosin IB"/>
    <property type="match status" value="1"/>
</dbReference>
<dbReference type="SUPFAM" id="SSF49764">
    <property type="entry name" value="HSP20-like chaperones"/>
    <property type="match status" value="1"/>
</dbReference>
<feature type="domain" description="SH3" evidence="8">
    <location>
        <begin position="621"/>
        <end position="685"/>
    </location>
</feature>
<dbReference type="GO" id="GO:0004359">
    <property type="term" value="F:glutaminase activity"/>
    <property type="evidence" value="ECO:0007669"/>
    <property type="project" value="UniProtKB-EC"/>
</dbReference>
<dbReference type="EC" id="3.5.1.2" evidence="2"/>
<comment type="similarity">
    <text evidence="1">Belongs to the glutaminase family.</text>
</comment>
<feature type="compositionally biased region" description="Low complexity" evidence="7">
    <location>
        <begin position="857"/>
        <end position="866"/>
    </location>
</feature>
<evidence type="ECO:0000256" key="5">
    <source>
        <dbReference type="ARBA" id="ARBA00049534"/>
    </source>
</evidence>
<evidence type="ECO:0000256" key="2">
    <source>
        <dbReference type="ARBA" id="ARBA00012918"/>
    </source>
</evidence>
<dbReference type="InterPro" id="IPR008978">
    <property type="entry name" value="HSP20-like_chaperone"/>
</dbReference>
<keyword evidence="11" id="KW-1185">Reference proteome</keyword>
<dbReference type="SMART" id="SM00326">
    <property type="entry name" value="SH3"/>
    <property type="match status" value="2"/>
</dbReference>
<feature type="region of interest" description="Disordered" evidence="7">
    <location>
        <begin position="840"/>
        <end position="867"/>
    </location>
</feature>
<dbReference type="InParanoid" id="A0A2P6NJX6"/>
<organism evidence="10 11">
    <name type="scientific">Planoprotostelium fungivorum</name>
    <dbReference type="NCBI Taxonomy" id="1890364"/>
    <lineage>
        <taxon>Eukaryota</taxon>
        <taxon>Amoebozoa</taxon>
        <taxon>Evosea</taxon>
        <taxon>Variosea</taxon>
        <taxon>Cavosteliida</taxon>
        <taxon>Cavosteliaceae</taxon>
        <taxon>Planoprotostelium</taxon>
    </lineage>
</organism>
<dbReference type="GO" id="GO:0006541">
    <property type="term" value="P:glutamine metabolic process"/>
    <property type="evidence" value="ECO:0007669"/>
    <property type="project" value="InterPro"/>
</dbReference>
<dbReference type="PANTHER" id="PTHR45929:SF3">
    <property type="entry name" value="JAK PATHWAY SIGNAL TRANSDUCTION ADAPTOR MOLECULE"/>
    <property type="match status" value="1"/>
</dbReference>
<dbReference type="STRING" id="1890364.A0A2P6NJX6"/>
<dbReference type="CDD" id="cd06463">
    <property type="entry name" value="p23_like"/>
    <property type="match status" value="1"/>
</dbReference>
<dbReference type="AlphaFoldDB" id="A0A2P6NJX6"/>
<dbReference type="PRINTS" id="PR00452">
    <property type="entry name" value="SH3DOMAIN"/>
</dbReference>